<reference evidence="1 2" key="1">
    <citation type="submission" date="2022-06" db="EMBL/GenBank/DDBJ databases">
        <title>New Species of the Genus Actinoplanes, ActinopZanes ferrugineus.</title>
        <authorList>
            <person name="Ding P."/>
        </authorList>
    </citation>
    <scope>NUCLEOTIDE SEQUENCE [LARGE SCALE GENOMIC DNA]</scope>
    <source>
        <strain evidence="1 2">TRM88003</strain>
    </source>
</reference>
<keyword evidence="2" id="KW-1185">Reference proteome</keyword>
<protein>
    <recommendedName>
        <fullName evidence="3">Secreted protein</fullName>
    </recommendedName>
</protein>
<evidence type="ECO:0008006" key="3">
    <source>
        <dbReference type="Google" id="ProtNLM"/>
    </source>
</evidence>
<proteinExistence type="predicted"/>
<accession>A0ABT1E2F0</accession>
<gene>
    <name evidence="1" type="ORF">M1L60_42670</name>
</gene>
<dbReference type="Proteomes" id="UP001523369">
    <property type="component" value="Unassembled WGS sequence"/>
</dbReference>
<dbReference type="EMBL" id="JAMYJR010000056">
    <property type="protein sequence ID" value="MCO8277302.1"/>
    <property type="molecule type" value="Genomic_DNA"/>
</dbReference>
<sequence length="67" mass="6797">MVTAAVLTAILTIVAVIAVVAAHRRRGRLATTLVAVVAQPLPTTRTAGLRPQFTAGVRGSRAPPAAA</sequence>
<evidence type="ECO:0000313" key="1">
    <source>
        <dbReference type="EMBL" id="MCO8277302.1"/>
    </source>
</evidence>
<evidence type="ECO:0000313" key="2">
    <source>
        <dbReference type="Proteomes" id="UP001523369"/>
    </source>
</evidence>
<dbReference type="RefSeq" id="WP_253243321.1">
    <property type="nucleotide sequence ID" value="NZ_JAMYJR010000056.1"/>
</dbReference>
<comment type="caution">
    <text evidence="1">The sequence shown here is derived from an EMBL/GenBank/DDBJ whole genome shotgun (WGS) entry which is preliminary data.</text>
</comment>
<name>A0ABT1E2F0_9ACTN</name>
<organism evidence="1 2">
    <name type="scientific">Paractinoplanes aksuensis</name>
    <dbReference type="NCBI Taxonomy" id="2939490"/>
    <lineage>
        <taxon>Bacteria</taxon>
        <taxon>Bacillati</taxon>
        <taxon>Actinomycetota</taxon>
        <taxon>Actinomycetes</taxon>
        <taxon>Micromonosporales</taxon>
        <taxon>Micromonosporaceae</taxon>
        <taxon>Paractinoplanes</taxon>
    </lineage>
</organism>